<keyword evidence="2" id="KW-0812">Transmembrane</keyword>
<dbReference type="Pfam" id="PF03808">
    <property type="entry name" value="Glyco_tran_WecG"/>
    <property type="match status" value="1"/>
</dbReference>
<gene>
    <name evidence="3" type="ORF">P0082_03055</name>
</gene>
<feature type="region of interest" description="Disordered" evidence="1">
    <location>
        <begin position="28"/>
        <end position="61"/>
    </location>
</feature>
<keyword evidence="4" id="KW-1185">Reference proteome</keyword>
<dbReference type="EMBL" id="CP123443">
    <property type="protein sequence ID" value="WGK69853.1"/>
    <property type="molecule type" value="Genomic_DNA"/>
</dbReference>
<sequence>MEQDGKGKPGSEVIESGIKAEVKAKVQAKAQNRVATEKAPVPGSPRTLQQNDRAPSDTADSLFPQADESILKNTKLLQVHPESNLPPGGSGAESEGNPWENIEPERVRLNKYIHLGYISEQSMKLVIERLYNIQTNRQKQFKRIIEEMQKSESKDKSLEYSSQISSEKESYNFNILFLDFSRYLKTLLHPPTRRILQVADLVYPQGVLMQWAFRTLAAKLYGMKGHHDNDPEKRPTYEFQTKFDFTVSLLSDLDEYHCSVFLIGSVASLLNRVEDIFKTSFNNIKILGRYTTRHGKGKNLSEIRTVINKSSPTLLLVARNANIHDFVDGKNGERRMKSFLVLDYPEALRDFSGKYRRKKRELLKTLLPISYLVFPWKWPELLCILIFLLKIFFLTLVGVKGHINDTTLGDR</sequence>
<accession>A0ABY8MKY2</accession>
<reference evidence="3 4" key="1">
    <citation type="submission" date="2023-04" db="EMBL/GenBank/DDBJ databases">
        <title>Spirochaete genome identified in red abalone sample constitutes a novel genus.</title>
        <authorList>
            <person name="Sharma S.P."/>
            <person name="Purcell C.M."/>
            <person name="Hyde J.R."/>
            <person name="Severin A.J."/>
        </authorList>
    </citation>
    <scope>NUCLEOTIDE SEQUENCE [LARGE SCALE GENOMIC DNA]</scope>
    <source>
        <strain evidence="3 4">SP-2023</strain>
    </source>
</reference>
<keyword evidence="2" id="KW-1133">Transmembrane helix</keyword>
<protein>
    <submittedName>
        <fullName evidence="3">WecB/TagA/CpsF family glycosyltransferase</fullName>
        <ecNumber evidence="3">2.4.1.-</ecNumber>
    </submittedName>
</protein>
<name>A0ABY8MKY2_9SPIO</name>
<organism evidence="3 4">
    <name type="scientific">Candidatus Haliotispira prima</name>
    <dbReference type="NCBI Taxonomy" id="3034016"/>
    <lineage>
        <taxon>Bacteria</taxon>
        <taxon>Pseudomonadati</taxon>
        <taxon>Spirochaetota</taxon>
        <taxon>Spirochaetia</taxon>
        <taxon>Spirochaetales</taxon>
        <taxon>Spirochaetaceae</taxon>
        <taxon>Candidatus Haliotispira</taxon>
    </lineage>
</organism>
<dbReference type="GO" id="GO:0016757">
    <property type="term" value="F:glycosyltransferase activity"/>
    <property type="evidence" value="ECO:0007669"/>
    <property type="project" value="UniProtKB-KW"/>
</dbReference>
<evidence type="ECO:0000256" key="1">
    <source>
        <dbReference type="SAM" id="MobiDB-lite"/>
    </source>
</evidence>
<evidence type="ECO:0000256" key="2">
    <source>
        <dbReference type="SAM" id="Phobius"/>
    </source>
</evidence>
<keyword evidence="2" id="KW-0472">Membrane</keyword>
<feature type="region of interest" description="Disordered" evidence="1">
    <location>
        <begin position="80"/>
        <end position="99"/>
    </location>
</feature>
<keyword evidence="3" id="KW-0808">Transferase</keyword>
<dbReference type="EC" id="2.4.1.-" evidence="3"/>
<dbReference type="RefSeq" id="WP_326928048.1">
    <property type="nucleotide sequence ID" value="NZ_CP123443.1"/>
</dbReference>
<dbReference type="InterPro" id="IPR004629">
    <property type="entry name" value="WecG_TagA_CpsF"/>
</dbReference>
<evidence type="ECO:0000313" key="3">
    <source>
        <dbReference type="EMBL" id="WGK69853.1"/>
    </source>
</evidence>
<keyword evidence="3" id="KW-0328">Glycosyltransferase</keyword>
<dbReference type="Proteomes" id="UP001228690">
    <property type="component" value="Chromosome"/>
</dbReference>
<proteinExistence type="predicted"/>
<feature type="transmembrane region" description="Helical" evidence="2">
    <location>
        <begin position="384"/>
        <end position="403"/>
    </location>
</feature>
<evidence type="ECO:0000313" key="4">
    <source>
        <dbReference type="Proteomes" id="UP001228690"/>
    </source>
</evidence>